<name>A0AB37H9E7_9BACI</name>
<protein>
    <submittedName>
        <fullName evidence="2">Uncharacterized protein</fullName>
    </submittedName>
</protein>
<reference evidence="2 3" key="1">
    <citation type="submission" date="2020-12" db="EMBL/GenBank/DDBJ databases">
        <title>Taxonomic evaluation of the Bacillus sporothermodurans group of bacteria based on whole genome sequences.</title>
        <authorList>
            <person name="Fiedler G."/>
            <person name="Herbstmann A.-D."/>
            <person name="Doll E."/>
            <person name="Wenning M."/>
            <person name="Brinks E."/>
            <person name="Kabisch J."/>
            <person name="Breitenwieser F."/>
            <person name="Lappann M."/>
            <person name="Boehnlein C."/>
            <person name="Franz C."/>
        </authorList>
    </citation>
    <scope>NUCLEOTIDE SEQUENCE [LARGE SCALE GENOMIC DNA]</scope>
    <source>
        <strain evidence="2 3">DSM 10599</strain>
    </source>
</reference>
<keyword evidence="1" id="KW-0472">Membrane</keyword>
<feature type="transmembrane region" description="Helical" evidence="1">
    <location>
        <begin position="192"/>
        <end position="221"/>
    </location>
</feature>
<feature type="transmembrane region" description="Helical" evidence="1">
    <location>
        <begin position="166"/>
        <end position="186"/>
    </location>
</feature>
<organism evidence="2 3">
    <name type="scientific">Heyndrickxia sporothermodurans</name>
    <dbReference type="NCBI Taxonomy" id="46224"/>
    <lineage>
        <taxon>Bacteria</taxon>
        <taxon>Bacillati</taxon>
        <taxon>Bacillota</taxon>
        <taxon>Bacilli</taxon>
        <taxon>Bacillales</taxon>
        <taxon>Bacillaceae</taxon>
        <taxon>Heyndrickxia</taxon>
    </lineage>
</organism>
<dbReference type="AlphaFoldDB" id="A0AB37H9E7"/>
<evidence type="ECO:0000313" key="2">
    <source>
        <dbReference type="EMBL" id="QQX25394.1"/>
    </source>
</evidence>
<proteinExistence type="predicted"/>
<gene>
    <name evidence="2" type="ORF">JGZ69_22380</name>
</gene>
<sequence>MEKDFTRFKDEIKEGRMSMPRMRNHLLILLVVSGFFVGLSFIVANANTIGWDQLSLGWHILYYIEAILFAIQILIILFCRGNNPFNQKVLIVGTVIFLYKMAFDPYLMMFMFFKDRGVYDSYAIVVYIILILGFLLHIFVLLKLINGLKKNNADSFEKTKRSKFRIWLPVLFFLVLLSGLLIKTGLLGDFELMFGVILVTVIYLATLIGVCEFIIAAYCIFRFPSFSVNAPPKQQYVNKKKRRKRKK</sequence>
<dbReference type="EMBL" id="CP066701">
    <property type="protein sequence ID" value="QQX25394.1"/>
    <property type="molecule type" value="Genomic_DNA"/>
</dbReference>
<dbReference type="KEGG" id="hspo:JGZ69_22380"/>
<dbReference type="Proteomes" id="UP000595512">
    <property type="component" value="Chromosome"/>
</dbReference>
<feature type="transmembrane region" description="Helical" evidence="1">
    <location>
        <begin position="89"/>
        <end position="112"/>
    </location>
</feature>
<feature type="transmembrane region" description="Helical" evidence="1">
    <location>
        <begin position="26"/>
        <end position="44"/>
    </location>
</feature>
<accession>A0AB37H9E7</accession>
<evidence type="ECO:0000313" key="3">
    <source>
        <dbReference type="Proteomes" id="UP000595512"/>
    </source>
</evidence>
<feature type="transmembrane region" description="Helical" evidence="1">
    <location>
        <begin position="56"/>
        <end position="77"/>
    </location>
</feature>
<dbReference type="RefSeq" id="WP_142410366.1">
    <property type="nucleotide sequence ID" value="NZ_CP066701.1"/>
</dbReference>
<keyword evidence="1" id="KW-0812">Transmembrane</keyword>
<evidence type="ECO:0000256" key="1">
    <source>
        <dbReference type="SAM" id="Phobius"/>
    </source>
</evidence>
<keyword evidence="1" id="KW-1133">Transmembrane helix</keyword>
<feature type="transmembrane region" description="Helical" evidence="1">
    <location>
        <begin position="124"/>
        <end position="145"/>
    </location>
</feature>